<evidence type="ECO:0000256" key="2">
    <source>
        <dbReference type="SAM" id="Phobius"/>
    </source>
</evidence>
<keyword evidence="2" id="KW-1133">Transmembrane helix</keyword>
<feature type="region of interest" description="Disordered" evidence="1">
    <location>
        <begin position="127"/>
        <end position="148"/>
    </location>
</feature>
<reference evidence="3 4" key="1">
    <citation type="journal article" date="2019" name="Commun. Biol.">
        <title>The bagworm genome reveals a unique fibroin gene that provides high tensile strength.</title>
        <authorList>
            <person name="Kono N."/>
            <person name="Nakamura H."/>
            <person name="Ohtoshi R."/>
            <person name="Tomita M."/>
            <person name="Numata K."/>
            <person name="Arakawa K."/>
        </authorList>
    </citation>
    <scope>NUCLEOTIDE SEQUENCE [LARGE SCALE GENOMIC DNA]</scope>
</reference>
<accession>A0A4C1Y6D8</accession>
<protein>
    <submittedName>
        <fullName evidence="3">Uncharacterized protein</fullName>
    </submittedName>
</protein>
<evidence type="ECO:0000256" key="1">
    <source>
        <dbReference type="SAM" id="MobiDB-lite"/>
    </source>
</evidence>
<gene>
    <name evidence="3" type="ORF">EVAR_50764_1</name>
</gene>
<proteinExistence type="predicted"/>
<dbReference type="EMBL" id="BGZK01001058">
    <property type="protein sequence ID" value="GBP69995.1"/>
    <property type="molecule type" value="Genomic_DNA"/>
</dbReference>
<keyword evidence="2" id="KW-0472">Membrane</keyword>
<name>A0A4C1Y6D8_EUMVA</name>
<feature type="transmembrane region" description="Helical" evidence="2">
    <location>
        <begin position="86"/>
        <end position="111"/>
    </location>
</feature>
<keyword evidence="4" id="KW-1185">Reference proteome</keyword>
<sequence>MFTASYSPVTYKVQSPTYKLSYRGRSGRDGASNADGPRRNIAICTRHACSYTCLKTGSLQNCIRYTSPGRQRYCRPNLGIGLELRVLLPGTFCAVGTSVIHFLFIVSIVLARATYAAEGGARGAFWPRAPKQNSGGAGDSARPRREKKPRIVHSGSFILRVLSLHRKRCGIFDKEAKLGRRAARAGSLHECKFKKARALHAVLVLDQMRCLPLEDDVYTLWGRLWGKPMGFEFFEIGIGTKTQTCLTPIENGNVGSVYAVDCDTILKVVVQEF</sequence>
<evidence type="ECO:0000313" key="4">
    <source>
        <dbReference type="Proteomes" id="UP000299102"/>
    </source>
</evidence>
<dbReference type="AlphaFoldDB" id="A0A4C1Y6D8"/>
<dbReference type="Proteomes" id="UP000299102">
    <property type="component" value="Unassembled WGS sequence"/>
</dbReference>
<keyword evidence="2" id="KW-0812">Transmembrane</keyword>
<organism evidence="3 4">
    <name type="scientific">Eumeta variegata</name>
    <name type="common">Bagworm moth</name>
    <name type="synonym">Eumeta japonica</name>
    <dbReference type="NCBI Taxonomy" id="151549"/>
    <lineage>
        <taxon>Eukaryota</taxon>
        <taxon>Metazoa</taxon>
        <taxon>Ecdysozoa</taxon>
        <taxon>Arthropoda</taxon>
        <taxon>Hexapoda</taxon>
        <taxon>Insecta</taxon>
        <taxon>Pterygota</taxon>
        <taxon>Neoptera</taxon>
        <taxon>Endopterygota</taxon>
        <taxon>Lepidoptera</taxon>
        <taxon>Glossata</taxon>
        <taxon>Ditrysia</taxon>
        <taxon>Tineoidea</taxon>
        <taxon>Psychidae</taxon>
        <taxon>Oiketicinae</taxon>
        <taxon>Eumeta</taxon>
    </lineage>
</organism>
<evidence type="ECO:0000313" key="3">
    <source>
        <dbReference type="EMBL" id="GBP69995.1"/>
    </source>
</evidence>
<comment type="caution">
    <text evidence="3">The sequence shown here is derived from an EMBL/GenBank/DDBJ whole genome shotgun (WGS) entry which is preliminary data.</text>
</comment>